<evidence type="ECO:0000313" key="3">
    <source>
        <dbReference type="Proteomes" id="UP000318431"/>
    </source>
</evidence>
<evidence type="ECO:0000313" key="2">
    <source>
        <dbReference type="EMBL" id="TWI61163.1"/>
    </source>
</evidence>
<comment type="caution">
    <text evidence="2">The sequence shown here is derived from an EMBL/GenBank/DDBJ whole genome shotgun (WGS) entry which is preliminary data.</text>
</comment>
<evidence type="ECO:0008006" key="4">
    <source>
        <dbReference type="Google" id="ProtNLM"/>
    </source>
</evidence>
<feature type="transmembrane region" description="Helical" evidence="1">
    <location>
        <begin position="60"/>
        <end position="81"/>
    </location>
</feature>
<feature type="transmembrane region" description="Helical" evidence="1">
    <location>
        <begin position="27"/>
        <end position="48"/>
    </location>
</feature>
<accession>A0A562QX37</accession>
<organism evidence="2 3">
    <name type="scientific">Pseudoduganella lurida</name>
    <dbReference type="NCBI Taxonomy" id="1036180"/>
    <lineage>
        <taxon>Bacteria</taxon>
        <taxon>Pseudomonadati</taxon>
        <taxon>Pseudomonadota</taxon>
        <taxon>Betaproteobacteria</taxon>
        <taxon>Burkholderiales</taxon>
        <taxon>Oxalobacteraceae</taxon>
        <taxon>Telluria group</taxon>
        <taxon>Pseudoduganella</taxon>
    </lineage>
</organism>
<evidence type="ECO:0000256" key="1">
    <source>
        <dbReference type="SAM" id="Phobius"/>
    </source>
</evidence>
<proteinExistence type="predicted"/>
<gene>
    <name evidence="2" type="ORF">IP91_04750</name>
</gene>
<keyword evidence="1" id="KW-0812">Transmembrane</keyword>
<dbReference type="EMBL" id="VLLB01000012">
    <property type="protein sequence ID" value="TWI61163.1"/>
    <property type="molecule type" value="Genomic_DNA"/>
</dbReference>
<feature type="transmembrane region" description="Helical" evidence="1">
    <location>
        <begin position="88"/>
        <end position="109"/>
    </location>
</feature>
<dbReference type="Proteomes" id="UP000318431">
    <property type="component" value="Unassembled WGS sequence"/>
</dbReference>
<dbReference type="RefSeq" id="WP_229474920.1">
    <property type="nucleotide sequence ID" value="NZ_VLLB01000012.1"/>
</dbReference>
<dbReference type="AlphaFoldDB" id="A0A562QX37"/>
<protein>
    <recommendedName>
        <fullName evidence="4">Iron transporter</fullName>
    </recommendedName>
</protein>
<name>A0A562QX37_9BURK</name>
<keyword evidence="1" id="KW-0472">Membrane</keyword>
<keyword evidence="3" id="KW-1185">Reference proteome</keyword>
<keyword evidence="1" id="KW-1133">Transmembrane helix</keyword>
<reference evidence="2 3" key="1">
    <citation type="journal article" date="2015" name="Stand. Genomic Sci.">
        <title>Genomic Encyclopedia of Bacterial and Archaeal Type Strains, Phase III: the genomes of soil and plant-associated and newly described type strains.</title>
        <authorList>
            <person name="Whitman W.B."/>
            <person name="Woyke T."/>
            <person name="Klenk H.P."/>
            <person name="Zhou Y."/>
            <person name="Lilburn T.G."/>
            <person name="Beck B.J."/>
            <person name="De Vos P."/>
            <person name="Vandamme P."/>
            <person name="Eisen J.A."/>
            <person name="Garrity G."/>
            <person name="Hugenholtz P."/>
            <person name="Kyrpides N.C."/>
        </authorList>
    </citation>
    <scope>NUCLEOTIDE SEQUENCE [LARGE SCALE GENOMIC DNA]</scope>
    <source>
        <strain evidence="2 3">CGMCC 1.10822</strain>
    </source>
</reference>
<sequence length="110" mass="11279">MQAQETMAGTAPAQKSKGPGVRYRLGVAVRTLAAIPGAYAVTALWAAGLARVLPLVRVEAALTATMIALVLYACLVMWCFAARTVLHAIGGLLLAAVLPAAMLAFTGGMP</sequence>